<feature type="non-terminal residue" evidence="2">
    <location>
        <position position="1"/>
    </location>
</feature>
<dbReference type="Gene3D" id="3.30.420.10">
    <property type="entry name" value="Ribonuclease H-like superfamily/Ribonuclease H"/>
    <property type="match status" value="1"/>
</dbReference>
<dbReference type="SUPFAM" id="SSF53098">
    <property type="entry name" value="Ribonuclease H-like"/>
    <property type="match status" value="1"/>
</dbReference>
<gene>
    <name evidence="2" type="ORF">PCOR1329_LOCUS21765</name>
</gene>
<evidence type="ECO:0000256" key="1">
    <source>
        <dbReference type="SAM" id="Phobius"/>
    </source>
</evidence>
<reference evidence="2" key="1">
    <citation type="submission" date="2023-10" db="EMBL/GenBank/DDBJ databases">
        <authorList>
            <person name="Chen Y."/>
            <person name="Shah S."/>
            <person name="Dougan E. K."/>
            <person name="Thang M."/>
            <person name="Chan C."/>
        </authorList>
    </citation>
    <scope>NUCLEOTIDE SEQUENCE [LARGE SCALE GENOMIC DNA]</scope>
</reference>
<keyword evidence="1" id="KW-0472">Membrane</keyword>
<keyword evidence="3" id="KW-1185">Reference proteome</keyword>
<feature type="non-terminal residue" evidence="2">
    <location>
        <position position="351"/>
    </location>
</feature>
<evidence type="ECO:0008006" key="4">
    <source>
        <dbReference type="Google" id="ProtNLM"/>
    </source>
</evidence>
<proteinExistence type="predicted"/>
<name>A0ABN9RME1_9DINO</name>
<feature type="transmembrane region" description="Helical" evidence="1">
    <location>
        <begin position="292"/>
        <end position="310"/>
    </location>
</feature>
<dbReference type="Proteomes" id="UP001189429">
    <property type="component" value="Unassembled WGS sequence"/>
</dbReference>
<dbReference type="InterPro" id="IPR036397">
    <property type="entry name" value="RNaseH_sf"/>
</dbReference>
<keyword evidence="1" id="KW-1133">Transmembrane helix</keyword>
<dbReference type="InterPro" id="IPR012337">
    <property type="entry name" value="RNaseH-like_sf"/>
</dbReference>
<evidence type="ECO:0000313" key="3">
    <source>
        <dbReference type="Proteomes" id="UP001189429"/>
    </source>
</evidence>
<evidence type="ECO:0000313" key="2">
    <source>
        <dbReference type="EMBL" id="CAK0819919.1"/>
    </source>
</evidence>
<comment type="caution">
    <text evidence="2">The sequence shown here is derived from an EMBL/GenBank/DDBJ whole genome shotgun (WGS) entry which is preliminary data.</text>
</comment>
<protein>
    <recommendedName>
        <fullName evidence="4">RNase H type-1 domain-containing protein</fullName>
    </recommendedName>
</protein>
<dbReference type="EMBL" id="CAUYUJ010007199">
    <property type="protein sequence ID" value="CAK0819919.1"/>
    <property type="molecule type" value="Genomic_DNA"/>
</dbReference>
<accession>A0ABN9RME1</accession>
<keyword evidence="1" id="KW-0812">Transmembrane</keyword>
<organism evidence="2 3">
    <name type="scientific">Prorocentrum cordatum</name>
    <dbReference type="NCBI Taxonomy" id="2364126"/>
    <lineage>
        <taxon>Eukaryota</taxon>
        <taxon>Sar</taxon>
        <taxon>Alveolata</taxon>
        <taxon>Dinophyceae</taxon>
        <taxon>Prorocentrales</taxon>
        <taxon>Prorocentraceae</taxon>
        <taxon>Prorocentrum</taxon>
    </lineage>
</organism>
<sequence length="351" mass="39172">VLKRHVDHPNIITLVERLLMVRPKVLWQAPQDELMSAVRWLLGNGEMPFHNVELFTDGSAFDLDTDFGMAGRAVVHIPLGPGWFDPGPKCALRALGSPLVGLHQSVEGAELLAILILVRHSLAPITVGVDASYVVDGLLSRGREGTGGSSHSWAFLWRLVWDAIEDFGGLCPEGLTVVKVKGHGTIGDVEAGRLTRWERRGNVEVVIKQPPKIQLTLTAHEFVEEVPTNWPWETLAQGPSVLQRLQGLWQQQRLLPWQRLRAVQMAERTGMEISTSLSHPLRVQVRVRRQRCLRCPLVLVVMMFALYVVFEWALNVAILFVNVTDCFASLGRIAQDILRKATTQDVFDGSV</sequence>